<evidence type="ECO:0000259" key="1">
    <source>
        <dbReference type="Pfam" id="PF08928"/>
    </source>
</evidence>
<organism evidence="3 4">
    <name type="scientific">Bhargavaea cecembensis</name>
    <dbReference type="NCBI Taxonomy" id="394098"/>
    <lineage>
        <taxon>Bacteria</taxon>
        <taxon>Bacillati</taxon>
        <taxon>Bacillota</taxon>
        <taxon>Bacilli</taxon>
        <taxon>Bacillales</taxon>
        <taxon>Caryophanaceae</taxon>
        <taxon>Bhargavaea</taxon>
    </lineage>
</organism>
<dbReference type="Proteomes" id="UP000076490">
    <property type="component" value="Unassembled WGS sequence"/>
</dbReference>
<comment type="caution">
    <text evidence="3">The sequence shown here is derived from an EMBL/GenBank/DDBJ whole genome shotgun (WGS) entry which is preliminary data.</text>
</comment>
<feature type="domain" description="PoNi C-terminal" evidence="2">
    <location>
        <begin position="139"/>
        <end position="247"/>
    </location>
</feature>
<evidence type="ECO:0000313" key="3">
    <source>
        <dbReference type="EMBL" id="KZE38930.1"/>
    </source>
</evidence>
<dbReference type="Pfam" id="PF08928">
    <property type="entry name" value="PoNi_N"/>
    <property type="match status" value="1"/>
</dbReference>
<dbReference type="AlphaFoldDB" id="A0A161STG5"/>
<name>A0A161STG5_9BACL</name>
<reference evidence="3 4" key="1">
    <citation type="submission" date="2016-01" db="EMBL/GenBank/DDBJ databases">
        <title>Whole genome sequencing of Bhargavaea cecembensis T14.</title>
        <authorList>
            <person name="Hong K.W."/>
        </authorList>
    </citation>
    <scope>NUCLEOTIDE SEQUENCE [LARGE SCALE GENOMIC DNA]</scope>
    <source>
        <strain evidence="3 4">T14</strain>
    </source>
</reference>
<dbReference type="Gene3D" id="1.10.3920.10">
    <property type="entry name" value="PA2201 C-terminal domain-like"/>
    <property type="match status" value="1"/>
</dbReference>
<dbReference type="EMBL" id="LQNT01000009">
    <property type="protein sequence ID" value="KZE38930.1"/>
    <property type="molecule type" value="Genomic_DNA"/>
</dbReference>
<proteinExistence type="predicted"/>
<evidence type="ECO:0000259" key="2">
    <source>
        <dbReference type="Pfam" id="PF08929"/>
    </source>
</evidence>
<dbReference type="Pfam" id="PF08929">
    <property type="entry name" value="PoNi_C"/>
    <property type="match status" value="1"/>
</dbReference>
<dbReference type="SUPFAM" id="SSF140731">
    <property type="entry name" value="PA2201 C-terminal domain-like"/>
    <property type="match status" value="1"/>
</dbReference>
<dbReference type="RefSeq" id="WP_063180953.1">
    <property type="nucleotide sequence ID" value="NZ_LQNT01000009.1"/>
</dbReference>
<feature type="domain" description="PoNi N-terminal" evidence="1">
    <location>
        <begin position="11"/>
        <end position="126"/>
    </location>
</feature>
<dbReference type="InterPro" id="IPR015024">
    <property type="entry name" value="PoNi_N"/>
</dbReference>
<sequence length="252" mass="29430">MIRDPSTDETRDQCKDKNYFEGFLNYHDARIEKFENLAASLIEERGSDDEGVHKLFIALNVFYFNKLIAMYSAGRPLDEVKGFLPDVVSSMERSYDPLVHKSNDYYIESIWLSSIGVMLGVSQDLHARIEKLIRIYHDQDTLTDFLLNACEIETWQPHSSQFFIKRPYSKLNSVITCSEQDEAVRKLVTYLKKDWYPSHDEAGWHDTHSIDDYVYRGYWSFESGAIVKLLGLDDSGLKNVPYYPYDMVHYND</sequence>
<dbReference type="InterPro" id="IPR015025">
    <property type="entry name" value="PoNi_C"/>
</dbReference>
<evidence type="ECO:0008006" key="5">
    <source>
        <dbReference type="Google" id="ProtNLM"/>
    </source>
</evidence>
<dbReference type="OrthoDB" id="2067926at2"/>
<evidence type="ECO:0000313" key="4">
    <source>
        <dbReference type="Proteomes" id="UP000076490"/>
    </source>
</evidence>
<dbReference type="InterPro" id="IPR028983">
    <property type="entry name" value="PA2201-like_C"/>
</dbReference>
<gene>
    <name evidence="3" type="ORF">AV656_08500</name>
</gene>
<accession>A0A161STG5</accession>
<protein>
    <recommendedName>
        <fullName evidence="5">PoNi C-terminal domain-containing protein</fullName>
    </recommendedName>
</protein>